<dbReference type="EMBL" id="JASKHM010000006">
    <property type="protein sequence ID" value="MEQ4483057.1"/>
    <property type="molecule type" value="Genomic_DNA"/>
</dbReference>
<accession>A0ABV1KST8</accession>
<organism evidence="1 2">
    <name type="scientific">Cohnella silvisoli</name>
    <dbReference type="NCBI Taxonomy" id="2873699"/>
    <lineage>
        <taxon>Bacteria</taxon>
        <taxon>Bacillati</taxon>
        <taxon>Bacillota</taxon>
        <taxon>Bacilli</taxon>
        <taxon>Bacillales</taxon>
        <taxon>Paenibacillaceae</taxon>
        <taxon>Cohnella</taxon>
    </lineage>
</organism>
<evidence type="ECO:0000313" key="1">
    <source>
        <dbReference type="EMBL" id="MEQ4483057.1"/>
    </source>
</evidence>
<sequence>MKWKRLLILAALILVVGWSLNIREKLGFAKDYDLELNVVSAVLMDADTGKWLYLSNAQDLYLRRACLR</sequence>
<dbReference type="RefSeq" id="WP_232184172.1">
    <property type="nucleotide sequence ID" value="NZ_JAIOAP010000002.1"/>
</dbReference>
<dbReference type="Proteomes" id="UP001493487">
    <property type="component" value="Unassembled WGS sequence"/>
</dbReference>
<protein>
    <submittedName>
        <fullName evidence="1">Uncharacterized protein</fullName>
    </submittedName>
</protein>
<comment type="caution">
    <text evidence="1">The sequence shown here is derived from an EMBL/GenBank/DDBJ whole genome shotgun (WGS) entry which is preliminary data.</text>
</comment>
<gene>
    <name evidence="1" type="ORF">QJS35_11685</name>
</gene>
<keyword evidence="2" id="KW-1185">Reference proteome</keyword>
<name>A0ABV1KST8_9BACL</name>
<reference evidence="1 2" key="1">
    <citation type="journal article" date="2023" name="Genome Announc.">
        <title>Pan-Genome Analyses of the Genus Cohnella and Proposal of the Novel Species Cohnella silvisoli sp. nov., Isolated from Forest Soil.</title>
        <authorList>
            <person name="Wang C."/>
            <person name="Mao L."/>
            <person name="Bao G."/>
            <person name="Zhu H."/>
        </authorList>
    </citation>
    <scope>NUCLEOTIDE SEQUENCE [LARGE SCALE GENOMIC DNA]</scope>
    <source>
        <strain evidence="1 2">NL03-T5-1</strain>
    </source>
</reference>
<evidence type="ECO:0000313" key="2">
    <source>
        <dbReference type="Proteomes" id="UP001493487"/>
    </source>
</evidence>
<proteinExistence type="predicted"/>